<dbReference type="EMBL" id="OY288114">
    <property type="protein sequence ID" value="CAJ0887435.1"/>
    <property type="molecule type" value="Genomic_DNA"/>
</dbReference>
<name>A0AA48M5W4_9ZZZZ</name>
<keyword evidence="2" id="KW-0378">Hydrolase</keyword>
<dbReference type="PANTHER" id="PTHR30383">
    <property type="entry name" value="THIOESTERASE 1/PROTEASE 1/LYSOPHOSPHOLIPASE L1"/>
    <property type="match status" value="1"/>
</dbReference>
<organism evidence="2">
    <name type="scientific">freshwater sediment metagenome</name>
    <dbReference type="NCBI Taxonomy" id="556182"/>
    <lineage>
        <taxon>unclassified sequences</taxon>
        <taxon>metagenomes</taxon>
        <taxon>ecological metagenomes</taxon>
    </lineage>
</organism>
<dbReference type="AlphaFoldDB" id="A0AA48M5W4"/>
<evidence type="ECO:0000313" key="2">
    <source>
        <dbReference type="EMBL" id="CAJ0887435.1"/>
    </source>
</evidence>
<dbReference type="InterPro" id="IPR013830">
    <property type="entry name" value="SGNH_hydro"/>
</dbReference>
<dbReference type="Gene3D" id="3.40.50.1110">
    <property type="entry name" value="SGNH hydrolase"/>
    <property type="match status" value="1"/>
</dbReference>
<accession>A0AA48M5W4</accession>
<reference evidence="2" key="1">
    <citation type="submission" date="2023-07" db="EMBL/GenBank/DDBJ databases">
        <authorList>
            <person name="Pelsma A.J. K."/>
        </authorList>
    </citation>
    <scope>NUCLEOTIDE SEQUENCE</scope>
</reference>
<gene>
    <name evidence="2" type="primary">tesA</name>
    <name evidence="2" type="ORF">AMST5_03793</name>
</gene>
<feature type="domain" description="SGNH hydrolase-type esterase" evidence="1">
    <location>
        <begin position="35"/>
        <end position="195"/>
    </location>
</feature>
<dbReference type="CDD" id="cd01822">
    <property type="entry name" value="Lysophospholipase_L1_like"/>
    <property type="match status" value="1"/>
</dbReference>
<dbReference type="InterPro" id="IPR036514">
    <property type="entry name" value="SGNH_hydro_sf"/>
</dbReference>
<protein>
    <submittedName>
        <fullName evidence="2">Acyl-CoA thioesterase I</fullName>
        <ecNumber evidence="2">3.1.1.5</ecNumber>
    </submittedName>
</protein>
<dbReference type="PANTHER" id="PTHR30383:SF24">
    <property type="entry name" value="THIOESTERASE 1_PROTEASE 1_LYSOPHOSPHOLIPASE L1"/>
    <property type="match status" value="1"/>
</dbReference>
<dbReference type="InterPro" id="IPR051532">
    <property type="entry name" value="Ester_Hydrolysis_Enzymes"/>
</dbReference>
<dbReference type="EC" id="3.1.1.5" evidence="2"/>
<dbReference type="GO" id="GO:0004622">
    <property type="term" value="F:phosphatidylcholine lysophospholipase activity"/>
    <property type="evidence" value="ECO:0007669"/>
    <property type="project" value="UniProtKB-EC"/>
</dbReference>
<sequence>MSGGVRLFIALFGFAFGYCVYLDAAQARHLKRVLIFGDSLTSGFNLSEEASFPEALRRHLARRGRGDALIMNTSRAGDDTAIGVDRIPLAFSRGADVVIVELGGNDMLGDTDPSVVYRNLQHIVSHSKRVGARVILTGMVSLPKRDPTYKPRFDAVYPTLAAREKVPLYPFFLDGVFGDPTRMQSDGEHPNAAGSDYIAGRIAPLVERELDAVDRRDHGYYGYAGRGR</sequence>
<dbReference type="SUPFAM" id="SSF52266">
    <property type="entry name" value="SGNH hydrolase"/>
    <property type="match status" value="1"/>
</dbReference>
<evidence type="ECO:0000259" key="1">
    <source>
        <dbReference type="Pfam" id="PF13472"/>
    </source>
</evidence>
<dbReference type="Pfam" id="PF13472">
    <property type="entry name" value="Lipase_GDSL_2"/>
    <property type="match status" value="1"/>
</dbReference>
<proteinExistence type="predicted"/>